<accession>A0A072N4T3</accession>
<dbReference type="EC" id="6.2.1.3" evidence="12"/>
<evidence type="ECO:0000256" key="6">
    <source>
        <dbReference type="ARBA" id="ARBA00022741"/>
    </source>
</evidence>
<comment type="cofactor">
    <cofactor evidence="1">
        <name>Mg(2+)</name>
        <dbReference type="ChEBI" id="CHEBI:18420"/>
    </cofactor>
</comment>
<evidence type="ECO:0000256" key="4">
    <source>
        <dbReference type="ARBA" id="ARBA00006432"/>
    </source>
</evidence>
<dbReference type="AlphaFoldDB" id="A0A072N4T3"/>
<keyword evidence="6" id="KW-0547">Nucleotide-binding</keyword>
<evidence type="ECO:0000256" key="13">
    <source>
        <dbReference type="ARBA" id="ARBA00039545"/>
    </source>
</evidence>
<evidence type="ECO:0000256" key="3">
    <source>
        <dbReference type="ARBA" id="ARBA00005005"/>
    </source>
</evidence>
<evidence type="ECO:0000313" key="17">
    <source>
        <dbReference type="EMBL" id="KEF32272.1"/>
    </source>
</evidence>
<dbReference type="InterPro" id="IPR000873">
    <property type="entry name" value="AMP-dep_synth/lig_dom"/>
</dbReference>
<dbReference type="PANTHER" id="PTHR43767">
    <property type="entry name" value="LONG-CHAIN-FATTY-ACID--COA LIGASE"/>
    <property type="match status" value="1"/>
</dbReference>
<comment type="similarity">
    <text evidence="4">Belongs to the ATP-dependent AMP-binding enzyme family.</text>
</comment>
<keyword evidence="8" id="KW-0067">ATP-binding</keyword>
<feature type="domain" description="AMP-dependent synthetase/ligase" evidence="15">
    <location>
        <begin position="40"/>
        <end position="429"/>
    </location>
</feature>
<evidence type="ECO:0000256" key="7">
    <source>
        <dbReference type="ARBA" id="ARBA00022832"/>
    </source>
</evidence>
<dbReference type="Gene3D" id="3.30.300.30">
    <property type="match status" value="1"/>
</dbReference>
<dbReference type="GO" id="GO:0005524">
    <property type="term" value="F:ATP binding"/>
    <property type="evidence" value="ECO:0007669"/>
    <property type="project" value="UniProtKB-KW"/>
</dbReference>
<dbReference type="GO" id="GO:0016020">
    <property type="term" value="C:membrane"/>
    <property type="evidence" value="ECO:0007669"/>
    <property type="project" value="UniProtKB-SubCell"/>
</dbReference>
<dbReference type="PANTHER" id="PTHR43767:SF8">
    <property type="entry name" value="LONG-CHAIN-FATTY-ACID--COA LIGASE"/>
    <property type="match status" value="1"/>
</dbReference>
<comment type="subcellular location">
    <subcellularLocation>
        <location evidence="2">Membrane</location>
        <topology evidence="2">Peripheral membrane protein</topology>
    </subcellularLocation>
</comment>
<dbReference type="Pfam" id="PF00501">
    <property type="entry name" value="AMP-binding"/>
    <property type="match status" value="1"/>
</dbReference>
<protein>
    <recommendedName>
        <fullName evidence="13">Long-chain-fatty-acid--CoA ligase</fullName>
        <ecNumber evidence="12">6.2.1.3</ecNumber>
    </recommendedName>
    <alternativeName>
        <fullName evidence="14">Long-chain acyl-CoA synthetase</fullName>
    </alternativeName>
</protein>
<evidence type="ECO:0000256" key="10">
    <source>
        <dbReference type="ARBA" id="ARBA00023098"/>
    </source>
</evidence>
<dbReference type="InterPro" id="IPR045851">
    <property type="entry name" value="AMP-bd_C_sf"/>
</dbReference>
<evidence type="ECO:0000256" key="5">
    <source>
        <dbReference type="ARBA" id="ARBA00022598"/>
    </source>
</evidence>
<dbReference type="SUPFAM" id="SSF56801">
    <property type="entry name" value="Acetyl-CoA synthetase-like"/>
    <property type="match status" value="1"/>
</dbReference>
<proteinExistence type="inferred from homology"/>
<evidence type="ECO:0000256" key="1">
    <source>
        <dbReference type="ARBA" id="ARBA00001946"/>
    </source>
</evidence>
<dbReference type="InterPro" id="IPR020845">
    <property type="entry name" value="AMP-binding_CS"/>
</dbReference>
<dbReference type="FunFam" id="3.40.50.12780:FF:000003">
    <property type="entry name" value="Long-chain-fatty-acid--CoA ligase FadD"/>
    <property type="match status" value="1"/>
</dbReference>
<keyword evidence="11" id="KW-0472">Membrane</keyword>
<comment type="caution">
    <text evidence="17">The sequence shown here is derived from an EMBL/GenBank/DDBJ whole genome shotgun (WGS) entry which is preliminary data.</text>
</comment>
<evidence type="ECO:0000259" key="15">
    <source>
        <dbReference type="Pfam" id="PF00501"/>
    </source>
</evidence>
<evidence type="ECO:0000256" key="11">
    <source>
        <dbReference type="ARBA" id="ARBA00023136"/>
    </source>
</evidence>
<reference evidence="17 18" key="1">
    <citation type="submission" date="2012-12" db="EMBL/GenBank/DDBJ databases">
        <title>Genome assembly of Marinobacter sp. AK21.</title>
        <authorList>
            <person name="Khatri I."/>
            <person name="Kumar R."/>
            <person name="Vaidya B."/>
            <person name="Subramanian S."/>
            <person name="Pinnaka A."/>
        </authorList>
    </citation>
    <scope>NUCLEOTIDE SEQUENCE [LARGE SCALE GENOMIC DNA]</scope>
    <source>
        <strain evidence="17 18">AK21</strain>
    </source>
</reference>
<dbReference type="GO" id="GO:0004467">
    <property type="term" value="F:long-chain fatty acid-CoA ligase activity"/>
    <property type="evidence" value="ECO:0007669"/>
    <property type="project" value="UniProtKB-EC"/>
</dbReference>
<dbReference type="PATRIC" id="fig|1137280.3.peg.722"/>
<keyword evidence="7" id="KW-0276">Fatty acid metabolism</keyword>
<evidence type="ECO:0000256" key="8">
    <source>
        <dbReference type="ARBA" id="ARBA00022840"/>
    </source>
</evidence>
<dbReference type="NCBIfam" id="NF004229">
    <property type="entry name" value="PRK05677.1"/>
    <property type="match status" value="1"/>
</dbReference>
<organism evidence="17 18">
    <name type="scientific">Marinobacter nitratireducens</name>
    <dbReference type="NCBI Taxonomy" id="1137280"/>
    <lineage>
        <taxon>Bacteria</taxon>
        <taxon>Pseudomonadati</taxon>
        <taxon>Pseudomonadota</taxon>
        <taxon>Gammaproteobacteria</taxon>
        <taxon>Pseudomonadales</taxon>
        <taxon>Marinobacteraceae</taxon>
        <taxon>Marinobacter</taxon>
    </lineage>
</organism>
<name>A0A072N4T3_9GAMM</name>
<dbReference type="Gene3D" id="3.40.50.12780">
    <property type="entry name" value="N-terminal domain of ligase-like"/>
    <property type="match status" value="1"/>
</dbReference>
<evidence type="ECO:0000256" key="2">
    <source>
        <dbReference type="ARBA" id="ARBA00004170"/>
    </source>
</evidence>
<dbReference type="EMBL" id="ANIE01000003">
    <property type="protein sequence ID" value="KEF32272.1"/>
    <property type="molecule type" value="Genomic_DNA"/>
</dbReference>
<dbReference type="FunFam" id="3.30.300.30:FF:000006">
    <property type="entry name" value="Long-chain-fatty-acid--CoA ligase FadD"/>
    <property type="match status" value="1"/>
</dbReference>
<dbReference type="InterPro" id="IPR050237">
    <property type="entry name" value="ATP-dep_AMP-bd_enzyme"/>
</dbReference>
<dbReference type="Proteomes" id="UP000035057">
    <property type="component" value="Unassembled WGS sequence"/>
</dbReference>
<dbReference type="PROSITE" id="PS00455">
    <property type="entry name" value="AMP_BINDING"/>
    <property type="match status" value="1"/>
</dbReference>
<evidence type="ECO:0000313" key="18">
    <source>
        <dbReference type="Proteomes" id="UP000035057"/>
    </source>
</evidence>
<gene>
    <name evidence="17" type="ORF">D777_00906</name>
</gene>
<evidence type="ECO:0000256" key="12">
    <source>
        <dbReference type="ARBA" id="ARBA00026121"/>
    </source>
</evidence>
<evidence type="ECO:0000256" key="9">
    <source>
        <dbReference type="ARBA" id="ARBA00022842"/>
    </source>
</evidence>
<dbReference type="STRING" id="1137280.D777_00906"/>
<keyword evidence="10" id="KW-0443">Lipid metabolism</keyword>
<comment type="pathway">
    <text evidence="3">Lipid metabolism; fatty acid beta-oxidation.</text>
</comment>
<dbReference type="InterPro" id="IPR042099">
    <property type="entry name" value="ANL_N_sf"/>
</dbReference>
<evidence type="ECO:0000256" key="14">
    <source>
        <dbReference type="ARBA" id="ARBA00042773"/>
    </source>
</evidence>
<dbReference type="InterPro" id="IPR025110">
    <property type="entry name" value="AMP-bd_C"/>
</dbReference>
<keyword evidence="9" id="KW-0460">Magnesium</keyword>
<sequence length="566" mass="62495">MKNAKQEMVMDFEQFYQDKYPAGVPREVDLNKYKSMVEVFEQAVKKYADRPAFSAVGATLTYRDLDTQSRNFAAWLQNKTDLKPGDRIAVQMPNVSQYPVVVFGAMRAGLIVVNTNPLYTTREMEHQFNDSGAKALVVLANMAENAEKVLPHTGIEHVIVTEIADMHSPIKRTLMNAVIKHVKKMVPPFNIPGAHKLPAVLSAGAREKFTPVECKSDDIAVLQYTGGTTGVAKGAMLTHGNLVANLLQTRPMMGDIVEEGKEVVIAPLPLYHIYSFTLNCGIMLEAGAHNVLIPNPRDIPGFVKELKNHKFTAFLGLNTLFVALCNNEDFQGLDFSALKLTSSGGMALTSDTAKMWERVTGCEISEGYGMTETSPVVTFNPHVAIQLGTIGLPIPSTVVKTIDEDGNETPLGEPGELCVQGPQVMRGYWQRPEDTQKSFTEDGFLKTGDVALIQEDGYIRIVDRKKDMIIVSGFNVFPNEIEDVVSSHPKVVECAAVGVPDAKSGEAVKVFLVPTEEGVTENELKEFCRERLTAYKVPKLFEFREELPKTNVGKILRRELRDEANG</sequence>
<keyword evidence="5 17" id="KW-0436">Ligase</keyword>
<dbReference type="Pfam" id="PF13193">
    <property type="entry name" value="AMP-binding_C"/>
    <property type="match status" value="1"/>
</dbReference>
<evidence type="ECO:0000259" key="16">
    <source>
        <dbReference type="Pfam" id="PF13193"/>
    </source>
</evidence>
<keyword evidence="18" id="KW-1185">Reference proteome</keyword>
<feature type="domain" description="AMP-binding enzyme C-terminal" evidence="16">
    <location>
        <begin position="480"/>
        <end position="554"/>
    </location>
</feature>
<dbReference type="CDD" id="cd05936">
    <property type="entry name" value="FC-FACS_FadD_like"/>
    <property type="match status" value="1"/>
</dbReference>